<dbReference type="SUPFAM" id="SSF88946">
    <property type="entry name" value="Sigma2 domain of RNA polymerase sigma factors"/>
    <property type="match status" value="1"/>
</dbReference>
<dbReference type="Proteomes" id="UP000474296">
    <property type="component" value="Unassembled WGS sequence"/>
</dbReference>
<dbReference type="PANTHER" id="PTHR47756:SF2">
    <property type="entry name" value="BLL6612 PROTEIN"/>
    <property type="match status" value="1"/>
</dbReference>
<evidence type="ECO:0000259" key="1">
    <source>
        <dbReference type="Pfam" id="PF20239"/>
    </source>
</evidence>
<gene>
    <name evidence="2" type="ORF">GWK10_05250</name>
</gene>
<organism evidence="2 3">
    <name type="scientific">Spongiivirga citrea</name>
    <dbReference type="NCBI Taxonomy" id="1481457"/>
    <lineage>
        <taxon>Bacteria</taxon>
        <taxon>Pseudomonadati</taxon>
        <taxon>Bacteroidota</taxon>
        <taxon>Flavobacteriia</taxon>
        <taxon>Flavobacteriales</taxon>
        <taxon>Flavobacteriaceae</taxon>
        <taxon>Spongiivirga</taxon>
    </lineage>
</organism>
<feature type="domain" description="DUF6596" evidence="1">
    <location>
        <begin position="181"/>
        <end position="276"/>
    </location>
</feature>
<dbReference type="AlphaFoldDB" id="A0A6M0CFK3"/>
<proteinExistence type="predicted"/>
<keyword evidence="3" id="KW-1185">Reference proteome</keyword>
<dbReference type="EMBL" id="JAABOQ010000002">
    <property type="protein sequence ID" value="NER16605.1"/>
    <property type="molecule type" value="Genomic_DNA"/>
</dbReference>
<comment type="caution">
    <text evidence="2">The sequence shown here is derived from an EMBL/GenBank/DDBJ whole genome shotgun (WGS) entry which is preliminary data.</text>
</comment>
<accession>A0A6M0CFK3</accession>
<dbReference type="InterPro" id="IPR046531">
    <property type="entry name" value="DUF6596"/>
</dbReference>
<dbReference type="Pfam" id="PF20239">
    <property type="entry name" value="DUF6596"/>
    <property type="match status" value="1"/>
</dbReference>
<dbReference type="RefSeq" id="WP_164029924.1">
    <property type="nucleotide sequence ID" value="NZ_JAABOQ010000002.1"/>
</dbReference>
<dbReference type="GO" id="GO:0003700">
    <property type="term" value="F:DNA-binding transcription factor activity"/>
    <property type="evidence" value="ECO:0007669"/>
    <property type="project" value="InterPro"/>
</dbReference>
<dbReference type="GO" id="GO:0006352">
    <property type="term" value="P:DNA-templated transcription initiation"/>
    <property type="evidence" value="ECO:0007669"/>
    <property type="project" value="InterPro"/>
</dbReference>
<evidence type="ECO:0000313" key="3">
    <source>
        <dbReference type="Proteomes" id="UP000474296"/>
    </source>
</evidence>
<dbReference type="PANTHER" id="PTHR47756">
    <property type="entry name" value="BLL6612 PROTEIN-RELATED"/>
    <property type="match status" value="1"/>
</dbReference>
<sequence length="404" mass="46783">MTNNHEIVESSYRQFYGRLFTSLTNIFGTKYVEEIEDALQNTFYKSIKNWKNEKSPNDRLNWLFIVAKNDVLNQIKKKGILIKLDVDADSVAQEKSIEDLRLQTILYLASCETVSSKAKVIFILKNIFGLNIREISACTLIAPDAIYKSITRTKKEFSLLQLYPNTLSSAITITDVMGRVVEEILYGVFTIGFDSFNEKTKAIINEDLCLEALALAKMLKRKHPTDTVKNLLAVFCFHLARVPAKFENRKLIPFFKQDRSKWDMNLVHLGFKYLEKPPQLNKYYLEALITSKHMTSDNHDKNYWNDIANLYEVLIKFSSSPITKLNYCYCLCQSERWSEAKKCLVHVESELPKQHIYLNLVKASLVEDTDKAKSTELIKSVLENINQKIRTEYIFENLASAYKN</sequence>
<name>A0A6M0CFK3_9FLAO</name>
<protein>
    <submittedName>
        <fullName evidence="2">RNA polymerase</fullName>
    </submittedName>
</protein>
<reference evidence="2 3" key="1">
    <citation type="submission" date="2020-01" db="EMBL/GenBank/DDBJ databases">
        <title>Spongiivirga citrea KCTC 32990T.</title>
        <authorList>
            <person name="Wang G."/>
        </authorList>
    </citation>
    <scope>NUCLEOTIDE SEQUENCE [LARGE SCALE GENOMIC DNA]</scope>
    <source>
        <strain evidence="2 3">KCTC 32990</strain>
    </source>
</reference>
<evidence type="ECO:0000313" key="2">
    <source>
        <dbReference type="EMBL" id="NER16605.1"/>
    </source>
</evidence>
<dbReference type="InterPro" id="IPR013325">
    <property type="entry name" value="RNA_pol_sigma_r2"/>
</dbReference>
<dbReference type="Gene3D" id="1.10.1740.10">
    <property type="match status" value="1"/>
</dbReference>